<name>A0A432Z9C3_9GAMM</name>
<protein>
    <recommendedName>
        <fullName evidence="4">Capsule biosynthesis GfcC-like N-terminal domain-containing protein</fullName>
    </recommendedName>
</protein>
<evidence type="ECO:0008006" key="4">
    <source>
        <dbReference type="Google" id="ProtNLM"/>
    </source>
</evidence>
<evidence type="ECO:0000256" key="1">
    <source>
        <dbReference type="SAM" id="SignalP"/>
    </source>
</evidence>
<dbReference type="Proteomes" id="UP000287022">
    <property type="component" value="Unassembled WGS sequence"/>
</dbReference>
<comment type="caution">
    <text evidence="2">The sequence shown here is derived from an EMBL/GenBank/DDBJ whole genome shotgun (WGS) entry which is preliminary data.</text>
</comment>
<reference evidence="3" key="1">
    <citation type="journal article" date="2018" name="Front. Microbiol.">
        <title>Genome-Based Analysis Reveals the Taxonomy and Diversity of the Family Idiomarinaceae.</title>
        <authorList>
            <person name="Liu Y."/>
            <person name="Lai Q."/>
            <person name="Shao Z."/>
        </authorList>
    </citation>
    <scope>NUCLEOTIDE SEQUENCE [LARGE SCALE GENOMIC DNA]</scope>
    <source>
        <strain evidence="3">c121</strain>
    </source>
</reference>
<dbReference type="InterPro" id="IPR021308">
    <property type="entry name" value="GfcB"/>
</dbReference>
<organism evidence="2 3">
    <name type="scientific">Pseudidiomarina sediminum</name>
    <dbReference type="NCBI Taxonomy" id="431675"/>
    <lineage>
        <taxon>Bacteria</taxon>
        <taxon>Pseudomonadati</taxon>
        <taxon>Pseudomonadota</taxon>
        <taxon>Gammaproteobacteria</taxon>
        <taxon>Alteromonadales</taxon>
        <taxon>Idiomarinaceae</taxon>
        <taxon>Pseudidiomarina</taxon>
    </lineage>
</organism>
<keyword evidence="1" id="KW-0732">Signal</keyword>
<evidence type="ECO:0000313" key="3">
    <source>
        <dbReference type="Proteomes" id="UP000287022"/>
    </source>
</evidence>
<dbReference type="Gene3D" id="2.40.360.10">
    <property type="entry name" value="YmcC-like"/>
    <property type="match status" value="1"/>
</dbReference>
<evidence type="ECO:0000313" key="2">
    <source>
        <dbReference type="EMBL" id="RUO74534.1"/>
    </source>
</evidence>
<feature type="chain" id="PRO_5019466256" description="Capsule biosynthesis GfcC-like N-terminal domain-containing protein" evidence="1">
    <location>
        <begin position="29"/>
        <end position="457"/>
    </location>
</feature>
<dbReference type="AlphaFoldDB" id="A0A432Z9C3"/>
<sequence>MLTSNYRKRFLGAATVLFALTGCSTLSSTPDNPQTSAVMQSFNLLFGDDKAAPERAQLAQLPYPVSYVQFDEEAPNIIVLGSTGNHGQYWYSASNEALTLWQGRIIRSSALTRENRVHTSALSADPLACYLQGNNPAGCSTRWQRAIQIERPVADFNPHQPQHELARFELESSFVQQGRDITETGRAIRYAQKNGVRKAVEQYEFSNSYRLSQDGNYVIESKQWLSPAHGYVHLDMVNLAGVNAPRPAVASSILEVPVQTPSPRLAQVVAALPEQFYPDTYWPGLRIHSDRLDSRFAARHAGMLKRLRMLTETYRYDGDKELTALAEELTAAFAAWPLRASYVHGVDPARMLTTLQENPVLNHADGDSGYQVVIAASDATPQQVGLAAVSEVTESWSVQPNGEVQRLADNAKGERAGLTLVTVRSDLLPKGFRDVNAQLAMFLQHWNYAADAQGGGQ</sequence>
<dbReference type="InterPro" id="IPR023373">
    <property type="entry name" value="YmcC_sf"/>
</dbReference>
<dbReference type="SUPFAM" id="SSF159270">
    <property type="entry name" value="YmcC-like"/>
    <property type="match status" value="1"/>
</dbReference>
<dbReference type="RefSeq" id="WP_026861618.1">
    <property type="nucleotide sequence ID" value="NZ_PIQE01000001.1"/>
</dbReference>
<dbReference type="PROSITE" id="PS51257">
    <property type="entry name" value="PROKAR_LIPOPROTEIN"/>
    <property type="match status" value="1"/>
</dbReference>
<accession>A0A432Z9C3</accession>
<gene>
    <name evidence="2" type="ORF">CWI80_04120</name>
</gene>
<dbReference type="STRING" id="1122124.GCA_000423165_00573"/>
<feature type="signal peptide" evidence="1">
    <location>
        <begin position="1"/>
        <end position="28"/>
    </location>
</feature>
<dbReference type="Pfam" id="PF11102">
    <property type="entry name" value="YjbF"/>
    <property type="match status" value="1"/>
</dbReference>
<dbReference type="EMBL" id="PIQE01000001">
    <property type="protein sequence ID" value="RUO74534.1"/>
    <property type="molecule type" value="Genomic_DNA"/>
</dbReference>
<keyword evidence="3" id="KW-1185">Reference proteome</keyword>
<proteinExistence type="predicted"/>